<feature type="domain" description="Peptidase S1" evidence="3">
    <location>
        <begin position="89"/>
        <end position="202"/>
    </location>
</feature>
<protein>
    <recommendedName>
        <fullName evidence="3">Peptidase S1 domain-containing protein</fullName>
    </recommendedName>
</protein>
<dbReference type="Pfam" id="PF00089">
    <property type="entry name" value="Trypsin"/>
    <property type="match status" value="1"/>
</dbReference>
<reference evidence="4 5" key="1">
    <citation type="submission" date="2017-03" db="EMBL/GenBank/DDBJ databases">
        <title>WGS assembly of Porphyra umbilicalis.</title>
        <authorList>
            <person name="Brawley S.H."/>
            <person name="Blouin N.A."/>
            <person name="Ficko-Blean E."/>
            <person name="Wheeler G.L."/>
            <person name="Lohr M."/>
            <person name="Goodson H.V."/>
            <person name="Jenkins J.W."/>
            <person name="Blaby-Haas C.E."/>
            <person name="Helliwell K.E."/>
            <person name="Chan C."/>
            <person name="Marriage T."/>
            <person name="Bhattacharya D."/>
            <person name="Klein A.S."/>
            <person name="Badis Y."/>
            <person name="Brodie J."/>
            <person name="Cao Y."/>
            <person name="Collen J."/>
            <person name="Dittami S.M."/>
            <person name="Gachon C.M."/>
            <person name="Green B.R."/>
            <person name="Karpowicz S."/>
            <person name="Kim J.W."/>
            <person name="Kudahl U."/>
            <person name="Lin S."/>
            <person name="Michel G."/>
            <person name="Mittag M."/>
            <person name="Olson B.J."/>
            <person name="Pangilinan J."/>
            <person name="Peng Y."/>
            <person name="Qiu H."/>
            <person name="Shu S."/>
            <person name="Singer J.T."/>
            <person name="Smith A.G."/>
            <person name="Sprecher B.N."/>
            <person name="Wagner V."/>
            <person name="Wang W."/>
            <person name="Wang Z.-Y."/>
            <person name="Yan J."/>
            <person name="Yarish C."/>
            <person name="Zoeuner-Riek S."/>
            <person name="Zhuang Y."/>
            <person name="Zou Y."/>
            <person name="Lindquist E.A."/>
            <person name="Grimwood J."/>
            <person name="Barry K."/>
            <person name="Rokhsar D.S."/>
            <person name="Schmutz J."/>
            <person name="Stiller J.W."/>
            <person name="Grossman A.R."/>
            <person name="Prochnik S.E."/>
        </authorList>
    </citation>
    <scope>NUCLEOTIDE SEQUENCE [LARGE SCALE GENOMIC DNA]</scope>
    <source>
        <strain evidence="4">4086291</strain>
    </source>
</reference>
<sequence>MARRRCLCTVLLAAGACVVAVLAAGSASANDNGGVSGGDGGGDIDSVQRRSALTRDTAVDVSGHRIHGSWGAQAPGPRGRIVNGRVVGATEGDAGVQFMAKLFLPGGTRFYCSGAMLSYRTLLTAAHCFTGGTSTPVSAVGDVVRVGGRGLFDGIVTYIEDVQTHPTFDITTYLGDIAVVKLAGTFTPPRRFGWACTRPSSAPPTCSPRHAVDPVRMGVTNTIVPPEGDVNGDAGPDTTSDAVHGAGDDWALDASPSLDAGSDDGENSSEDSAWARIMFRPVMLERAVAKFPRHQRSRMTTTTSTRPNDGLMTRWRLMAGQHPFAIAQWTPQSGQVTTWSSRLPPLCGWKRSPNPGRY</sequence>
<dbReference type="InterPro" id="IPR009003">
    <property type="entry name" value="Peptidase_S1_PA"/>
</dbReference>
<dbReference type="EMBL" id="KV918769">
    <property type="protein sequence ID" value="OSX80741.1"/>
    <property type="molecule type" value="Genomic_DNA"/>
</dbReference>
<feature type="region of interest" description="Disordered" evidence="1">
    <location>
        <begin position="223"/>
        <end position="269"/>
    </location>
</feature>
<dbReference type="SUPFAM" id="SSF50494">
    <property type="entry name" value="Trypsin-like serine proteases"/>
    <property type="match status" value="1"/>
</dbReference>
<evidence type="ECO:0000256" key="1">
    <source>
        <dbReference type="SAM" id="MobiDB-lite"/>
    </source>
</evidence>
<dbReference type="PROSITE" id="PS51257">
    <property type="entry name" value="PROKAR_LIPOPROTEIN"/>
    <property type="match status" value="1"/>
</dbReference>
<dbReference type="OrthoDB" id="60866at2759"/>
<gene>
    <name evidence="4" type="ORF">BU14_0033s0084</name>
</gene>
<evidence type="ECO:0000313" key="5">
    <source>
        <dbReference type="Proteomes" id="UP000218209"/>
    </source>
</evidence>
<dbReference type="GO" id="GO:0004252">
    <property type="term" value="F:serine-type endopeptidase activity"/>
    <property type="evidence" value="ECO:0007669"/>
    <property type="project" value="InterPro"/>
</dbReference>
<evidence type="ECO:0000259" key="3">
    <source>
        <dbReference type="Pfam" id="PF00089"/>
    </source>
</evidence>
<organism evidence="4 5">
    <name type="scientific">Porphyra umbilicalis</name>
    <name type="common">Purple laver</name>
    <name type="synonym">Red alga</name>
    <dbReference type="NCBI Taxonomy" id="2786"/>
    <lineage>
        <taxon>Eukaryota</taxon>
        <taxon>Rhodophyta</taxon>
        <taxon>Bangiophyceae</taxon>
        <taxon>Bangiales</taxon>
        <taxon>Bangiaceae</taxon>
        <taxon>Porphyra</taxon>
    </lineage>
</organism>
<proteinExistence type="predicted"/>
<evidence type="ECO:0000313" key="4">
    <source>
        <dbReference type="EMBL" id="OSX80741.1"/>
    </source>
</evidence>
<dbReference type="Proteomes" id="UP000218209">
    <property type="component" value="Unassembled WGS sequence"/>
</dbReference>
<dbReference type="AlphaFoldDB" id="A0A1X6PIP9"/>
<keyword evidence="2" id="KW-0732">Signal</keyword>
<dbReference type="PANTHER" id="PTHR24260">
    <property type="match status" value="1"/>
</dbReference>
<dbReference type="InterPro" id="IPR051333">
    <property type="entry name" value="CLIP_Serine_Protease"/>
</dbReference>
<dbReference type="PANTHER" id="PTHR24260:SF136">
    <property type="entry name" value="GH08193P-RELATED"/>
    <property type="match status" value="1"/>
</dbReference>
<dbReference type="InterPro" id="IPR018114">
    <property type="entry name" value="TRYPSIN_HIS"/>
</dbReference>
<evidence type="ECO:0000256" key="2">
    <source>
        <dbReference type="SAM" id="SignalP"/>
    </source>
</evidence>
<feature type="chain" id="PRO_5012123400" description="Peptidase S1 domain-containing protein" evidence="2">
    <location>
        <begin position="24"/>
        <end position="358"/>
    </location>
</feature>
<feature type="signal peptide" evidence="2">
    <location>
        <begin position="1"/>
        <end position="23"/>
    </location>
</feature>
<keyword evidence="5" id="KW-1185">Reference proteome</keyword>
<name>A0A1X6PIP9_PORUM</name>
<dbReference type="GO" id="GO:0006508">
    <property type="term" value="P:proteolysis"/>
    <property type="evidence" value="ECO:0007669"/>
    <property type="project" value="InterPro"/>
</dbReference>
<dbReference type="Gene3D" id="2.40.10.10">
    <property type="entry name" value="Trypsin-like serine proteases"/>
    <property type="match status" value="1"/>
</dbReference>
<dbReference type="InterPro" id="IPR001254">
    <property type="entry name" value="Trypsin_dom"/>
</dbReference>
<dbReference type="PROSITE" id="PS00134">
    <property type="entry name" value="TRYPSIN_HIS"/>
    <property type="match status" value="1"/>
</dbReference>
<dbReference type="InterPro" id="IPR043504">
    <property type="entry name" value="Peptidase_S1_PA_chymotrypsin"/>
</dbReference>
<accession>A0A1X6PIP9</accession>